<evidence type="ECO:0000256" key="1">
    <source>
        <dbReference type="SAM" id="Phobius"/>
    </source>
</evidence>
<comment type="caution">
    <text evidence="3">The sequence shown here is derived from an EMBL/GenBank/DDBJ whole genome shotgun (WGS) entry which is preliminary data.</text>
</comment>
<name>A0A101JNF9_9ACTN</name>
<organism evidence="3 4">
    <name type="scientific">Actinoplanes awajinensis subsp. mycoplanecinus</name>
    <dbReference type="NCBI Taxonomy" id="135947"/>
    <lineage>
        <taxon>Bacteria</taxon>
        <taxon>Bacillati</taxon>
        <taxon>Actinomycetota</taxon>
        <taxon>Actinomycetes</taxon>
        <taxon>Micromonosporales</taxon>
        <taxon>Micromonosporaceae</taxon>
        <taxon>Actinoplanes</taxon>
    </lineage>
</organism>
<reference evidence="3 4" key="1">
    <citation type="submission" date="2015-10" db="EMBL/GenBank/DDBJ databases">
        <authorList>
            <person name="Gilbert D.G."/>
        </authorList>
    </citation>
    <scope>NUCLEOTIDE SEQUENCE [LARGE SCALE GENOMIC DNA]</scope>
    <source>
        <strain evidence="3 4">NRRL B-16712</strain>
    </source>
</reference>
<accession>A0A101JNF9</accession>
<dbReference type="Proteomes" id="UP000053244">
    <property type="component" value="Unassembled WGS sequence"/>
</dbReference>
<keyword evidence="1" id="KW-0472">Membrane</keyword>
<keyword evidence="4" id="KW-1185">Reference proteome</keyword>
<keyword evidence="2" id="KW-0732">Signal</keyword>
<dbReference type="AlphaFoldDB" id="A0A101JNF9"/>
<feature type="signal peptide" evidence="2">
    <location>
        <begin position="1"/>
        <end position="25"/>
    </location>
</feature>
<keyword evidence="1" id="KW-0812">Transmembrane</keyword>
<evidence type="ECO:0000313" key="4">
    <source>
        <dbReference type="Proteomes" id="UP000053244"/>
    </source>
</evidence>
<keyword evidence="1" id="KW-1133">Transmembrane helix</keyword>
<gene>
    <name evidence="3" type="ORF">ADL15_25950</name>
</gene>
<sequence>MTLHAAGLAALVVTALFGAAAPASAAEPAPAAVAAWFAEQAPSVAGGVLAASAVDSEDEVSLPATGYTAGTPIRLYDWNPAFVSGGSDSVAVGTDVWVAGLLRDGAVVGTIAATQSASGTVGVTYVDDDVAAGTALVSGTVAGQVVQDPQLGGLVEVGSTAAATLTAEGLSEASSTAVDAVQGVDDLRSAVTIAHEPAVWDGSLDDEDTDGAAAGQTGEGAGGGLAAGAVLLLAALVAWWVVRRSSGVRRAA</sequence>
<dbReference type="EMBL" id="LLZH01000268">
    <property type="protein sequence ID" value="KUL30017.1"/>
    <property type="molecule type" value="Genomic_DNA"/>
</dbReference>
<proteinExistence type="predicted"/>
<evidence type="ECO:0000313" key="3">
    <source>
        <dbReference type="EMBL" id="KUL30017.1"/>
    </source>
</evidence>
<feature type="chain" id="PRO_5007097962" evidence="2">
    <location>
        <begin position="26"/>
        <end position="252"/>
    </location>
</feature>
<evidence type="ECO:0000256" key="2">
    <source>
        <dbReference type="SAM" id="SignalP"/>
    </source>
</evidence>
<feature type="transmembrane region" description="Helical" evidence="1">
    <location>
        <begin position="221"/>
        <end position="242"/>
    </location>
</feature>
<protein>
    <submittedName>
        <fullName evidence="3">Uncharacterized protein</fullName>
    </submittedName>
</protein>